<evidence type="ECO:0000313" key="1">
    <source>
        <dbReference type="EMBL" id="KAL2727326.1"/>
    </source>
</evidence>
<reference evidence="1 2" key="1">
    <citation type="journal article" date="2024" name="Ann. Entomol. Soc. Am.">
        <title>Genomic analyses of the southern and eastern yellowjacket wasps (Hymenoptera: Vespidae) reveal evolutionary signatures of social life.</title>
        <authorList>
            <person name="Catto M.A."/>
            <person name="Caine P.B."/>
            <person name="Orr S.E."/>
            <person name="Hunt B.G."/>
            <person name="Goodisman M.A.D."/>
        </authorList>
    </citation>
    <scope>NUCLEOTIDE SEQUENCE [LARGE SCALE GENOMIC DNA]</scope>
    <source>
        <strain evidence="1">233</strain>
        <tissue evidence="1">Head and thorax</tissue>
    </source>
</reference>
<evidence type="ECO:0000313" key="2">
    <source>
        <dbReference type="Proteomes" id="UP001607302"/>
    </source>
</evidence>
<comment type="caution">
    <text evidence="1">The sequence shown here is derived from an EMBL/GenBank/DDBJ whole genome shotgun (WGS) entry which is preliminary data.</text>
</comment>
<dbReference type="Proteomes" id="UP001607302">
    <property type="component" value="Unassembled WGS sequence"/>
</dbReference>
<organism evidence="1 2">
    <name type="scientific">Vespula squamosa</name>
    <name type="common">Southern yellow jacket</name>
    <name type="synonym">Wasp</name>
    <dbReference type="NCBI Taxonomy" id="30214"/>
    <lineage>
        <taxon>Eukaryota</taxon>
        <taxon>Metazoa</taxon>
        <taxon>Ecdysozoa</taxon>
        <taxon>Arthropoda</taxon>
        <taxon>Hexapoda</taxon>
        <taxon>Insecta</taxon>
        <taxon>Pterygota</taxon>
        <taxon>Neoptera</taxon>
        <taxon>Endopterygota</taxon>
        <taxon>Hymenoptera</taxon>
        <taxon>Apocrita</taxon>
        <taxon>Aculeata</taxon>
        <taxon>Vespoidea</taxon>
        <taxon>Vespidae</taxon>
        <taxon>Vespinae</taxon>
        <taxon>Vespula</taxon>
    </lineage>
</organism>
<dbReference type="EMBL" id="JAUDFV010000133">
    <property type="protein sequence ID" value="KAL2727326.1"/>
    <property type="molecule type" value="Genomic_DNA"/>
</dbReference>
<protein>
    <submittedName>
        <fullName evidence="1">Uncharacterized protein</fullName>
    </submittedName>
</protein>
<keyword evidence="2" id="KW-1185">Reference proteome</keyword>
<gene>
    <name evidence="1" type="ORF">V1478_007604</name>
</gene>
<name>A0ABD2B3T2_VESSQ</name>
<dbReference type="AlphaFoldDB" id="A0ABD2B3T2"/>
<accession>A0ABD2B3T2</accession>
<proteinExistence type="predicted"/>
<sequence length="42" mass="4687">MTNVAYRDRHTHIRANIHTQTQGEFLPTYVAAYANVPASSSP</sequence>